<reference evidence="1 2" key="1">
    <citation type="journal article" date="2019" name="Genome Biol. Evol.">
        <title>Whole-Genome Sequencing of the Giant Devil Catfish, Bagarius yarrelli.</title>
        <authorList>
            <person name="Jiang W."/>
            <person name="Lv Y."/>
            <person name="Cheng L."/>
            <person name="Yang K."/>
            <person name="Chao B."/>
            <person name="Wang X."/>
            <person name="Li Y."/>
            <person name="Pan X."/>
            <person name="You X."/>
            <person name="Zhang Y."/>
            <person name="Yang J."/>
            <person name="Li J."/>
            <person name="Zhang X."/>
            <person name="Liu S."/>
            <person name="Sun C."/>
            <person name="Yang J."/>
            <person name="Shi Q."/>
        </authorList>
    </citation>
    <scope>NUCLEOTIDE SEQUENCE [LARGE SCALE GENOMIC DNA]</scope>
    <source>
        <strain evidence="1">JWS20170419001</strain>
        <tissue evidence="1">Muscle</tissue>
    </source>
</reference>
<keyword evidence="2" id="KW-1185">Reference proteome</keyword>
<name>A0A556TJ99_BAGYA</name>
<accession>A0A556TJ99</accession>
<evidence type="ECO:0000313" key="1">
    <source>
        <dbReference type="EMBL" id="TSK14817.1"/>
    </source>
</evidence>
<organism evidence="1 2">
    <name type="scientific">Bagarius yarrelli</name>
    <name type="common">Goonch</name>
    <name type="synonym">Bagrus yarrelli</name>
    <dbReference type="NCBI Taxonomy" id="175774"/>
    <lineage>
        <taxon>Eukaryota</taxon>
        <taxon>Metazoa</taxon>
        <taxon>Chordata</taxon>
        <taxon>Craniata</taxon>
        <taxon>Vertebrata</taxon>
        <taxon>Euteleostomi</taxon>
        <taxon>Actinopterygii</taxon>
        <taxon>Neopterygii</taxon>
        <taxon>Teleostei</taxon>
        <taxon>Ostariophysi</taxon>
        <taxon>Siluriformes</taxon>
        <taxon>Sisoridae</taxon>
        <taxon>Sisorinae</taxon>
        <taxon>Bagarius</taxon>
    </lineage>
</organism>
<comment type="caution">
    <text evidence="1">The sequence shown here is derived from an EMBL/GenBank/DDBJ whole genome shotgun (WGS) entry which is preliminary data.</text>
</comment>
<sequence length="193" mass="20808">MKPWRGPLEVSVHFGPAGVSFSPGAGKVLWPYGRAGVFELAGGADRTGLWRGSSRPACVRSTLPEQSVGWRSSGGDREQCMRLNARGTGFTRKKETKPGNGLCKTGNIALFGNVVYSGLLNDHFWHFGVPLVTRLVLGFAWGNGLTGPHFAADENEVAHKSRGGRLQPLRHNSQCPNRIGRAECAEAVMCYGS</sequence>
<dbReference type="EMBL" id="VCAZ01000002">
    <property type="protein sequence ID" value="TSK14817.1"/>
    <property type="molecule type" value="Genomic_DNA"/>
</dbReference>
<dbReference type="Proteomes" id="UP000319801">
    <property type="component" value="Unassembled WGS sequence"/>
</dbReference>
<protein>
    <submittedName>
        <fullName evidence="1">Uncharacterized protein</fullName>
    </submittedName>
</protein>
<dbReference type="AlphaFoldDB" id="A0A556TJ99"/>
<proteinExistence type="predicted"/>
<gene>
    <name evidence="1" type="ORF">Baya_0800</name>
</gene>
<evidence type="ECO:0000313" key="2">
    <source>
        <dbReference type="Proteomes" id="UP000319801"/>
    </source>
</evidence>
<dbReference type="OrthoDB" id="5382468at2759"/>